<dbReference type="Proteomes" id="UP000008068">
    <property type="component" value="Unassembled WGS sequence"/>
</dbReference>
<dbReference type="eggNOG" id="ENOG502TJGR">
    <property type="taxonomic scope" value="Eukaryota"/>
</dbReference>
<feature type="domain" description="F-box" evidence="1">
    <location>
        <begin position="33"/>
        <end position="72"/>
    </location>
</feature>
<dbReference type="AlphaFoldDB" id="G0NN63"/>
<protein>
    <recommendedName>
        <fullName evidence="1">F-box domain-containing protein</fullName>
    </recommendedName>
</protein>
<dbReference type="HOGENOM" id="CLU_030831_0_3_1"/>
<dbReference type="SMART" id="SM00256">
    <property type="entry name" value="FBOX"/>
    <property type="match status" value="1"/>
</dbReference>
<dbReference type="EMBL" id="GL379912">
    <property type="protein sequence ID" value="EGT34411.1"/>
    <property type="molecule type" value="Genomic_DNA"/>
</dbReference>
<gene>
    <name evidence="2" type="ORF">CAEBREN_16750</name>
</gene>
<reference evidence="3" key="1">
    <citation type="submission" date="2011-07" db="EMBL/GenBank/DDBJ databases">
        <authorList>
            <consortium name="Caenorhabditis brenneri Sequencing and Analysis Consortium"/>
            <person name="Wilson R.K."/>
        </authorList>
    </citation>
    <scope>NUCLEOTIDE SEQUENCE [LARGE SCALE GENOMIC DNA]</scope>
    <source>
        <strain evidence="3">PB2801</strain>
    </source>
</reference>
<evidence type="ECO:0000259" key="1">
    <source>
        <dbReference type="PROSITE" id="PS50181"/>
    </source>
</evidence>
<dbReference type="InterPro" id="IPR001810">
    <property type="entry name" value="F-box_dom"/>
</dbReference>
<dbReference type="InterPro" id="IPR040161">
    <property type="entry name" value="FB224"/>
</dbReference>
<dbReference type="GO" id="GO:0045087">
    <property type="term" value="P:innate immune response"/>
    <property type="evidence" value="ECO:0007669"/>
    <property type="project" value="TreeGrafter"/>
</dbReference>
<evidence type="ECO:0000313" key="3">
    <source>
        <dbReference type="Proteomes" id="UP000008068"/>
    </source>
</evidence>
<dbReference type="Pfam" id="PF00646">
    <property type="entry name" value="F-box"/>
    <property type="match status" value="1"/>
</dbReference>
<evidence type="ECO:0000313" key="2">
    <source>
        <dbReference type="EMBL" id="EGT34411.1"/>
    </source>
</evidence>
<organism evidence="3">
    <name type="scientific">Caenorhabditis brenneri</name>
    <name type="common">Nematode worm</name>
    <dbReference type="NCBI Taxonomy" id="135651"/>
    <lineage>
        <taxon>Eukaryota</taxon>
        <taxon>Metazoa</taxon>
        <taxon>Ecdysozoa</taxon>
        <taxon>Nematoda</taxon>
        <taxon>Chromadorea</taxon>
        <taxon>Rhabditida</taxon>
        <taxon>Rhabditina</taxon>
        <taxon>Rhabditomorpha</taxon>
        <taxon>Rhabditoidea</taxon>
        <taxon>Rhabditidae</taxon>
        <taxon>Peloderinae</taxon>
        <taxon>Caenorhabditis</taxon>
    </lineage>
</organism>
<dbReference type="InParanoid" id="G0NN63"/>
<dbReference type="PANTHER" id="PTHR23015:SF4">
    <property type="entry name" value="DUF38 DOMAIN-CONTAINING PROTEIN-RELATED"/>
    <property type="match status" value="1"/>
</dbReference>
<name>G0NN63_CAEBE</name>
<sequence length="367" mass="43049">MYFEIVLFTYLEYFIWKLFVLSYSFLFGNVMNDAPLLNMPEVVMNKILELSDVRSILNFRKVCHSLRSYIDNIPPNTNCISISITVVTKKILVNCDFSDKKDTVITYYQDKKGCVVEYESNQKSFKNEDFIDIFANDLKTILHFQKDPLQRFSLSFKYEIHKNQVDDTSEIQQKLKEMLESRKSQLPVEKFVMNAFKGDQIMSILPSLNPKFLKEIWILDPTFWGDKLNSLDISEVAELNQWKSAKNIFIRRSVEPTAIPLFGHTKTAFLTFETITMDDVETMETTFLHSSTLKRLRFKYTRFTREQRLFDILGASFERPDGSEKNWYIRITKSEDILHVMYIPRIQNIAFSRIELTDVPVGAVIQG</sequence>
<dbReference type="OrthoDB" id="5846841at2759"/>
<dbReference type="PROSITE" id="PS50181">
    <property type="entry name" value="FBOX"/>
    <property type="match status" value="1"/>
</dbReference>
<accession>G0NN63</accession>
<keyword evidence="3" id="KW-1185">Reference proteome</keyword>
<dbReference type="InterPro" id="IPR002900">
    <property type="entry name" value="DUF38/FTH_CAE_spp"/>
</dbReference>
<dbReference type="PANTHER" id="PTHR23015">
    <property type="entry name" value="UNCHARACTERIZED C.ELEGANS PROTEIN"/>
    <property type="match status" value="1"/>
</dbReference>
<dbReference type="CDD" id="cd22150">
    <property type="entry name" value="F-box_CeFBXA-like"/>
    <property type="match status" value="1"/>
</dbReference>
<dbReference type="Pfam" id="PF01827">
    <property type="entry name" value="FTH"/>
    <property type="match status" value="1"/>
</dbReference>
<proteinExistence type="predicted"/>
<dbReference type="OMA" id="TIRIVVH"/>